<sequence length="526" mass="57933">MSRDSAAASTMDLHEIQGRLTVLLQEASQAFQKVPGSAVLIRYVQASYQNDPVRSVFELFLLIFFIRYLLSPSYPINESNYVKLTEDEVDELVDEWQPEPLVAEQTALEEIEMERLPVIIGPTGPKSKLANGRTVTNLASYNFYNFNANEQIKEKAITTLRTYGVGPCGPPNFYGTQDVHLKTESDIASYVGTEAAILYAQGFSVMSSVIPTFCKRGDVIVVDRMANYSIRKGLELARCTVKWYTRGNATELEDAMKQVAQEQAKQKKLTRRFIVAEGLSEVTGDSIDLPKMIELKEKYKFRMILDESWSLGVLGRTGRGVTEAQNVDPSQVDMIIGSLAAALCAGGGFCAGSKDVVGHQRITSAAYCFSAALPAMSAITASETISILQNNPEVLNGLRENIRAMRAQLDPRSDWVMCTSAPENPILLLAIKSNIVQSRRMSLEDQDRVLQECVDEALANGIMITRLKTILINKSVSGGEVQPKLKVCVTTGLSKKEIEKAGIIIRHAITKVMTRKTSSKLALPTA</sequence>
<keyword evidence="9" id="KW-0443">Lipid metabolism</keyword>
<keyword evidence="8" id="KW-0746">Sphingolipid metabolism</keyword>
<evidence type="ECO:0000256" key="10">
    <source>
        <dbReference type="ARBA" id="ARBA00023315"/>
    </source>
</evidence>
<dbReference type="GO" id="GO:0005783">
    <property type="term" value="C:endoplasmic reticulum"/>
    <property type="evidence" value="ECO:0007669"/>
    <property type="project" value="TreeGrafter"/>
</dbReference>
<dbReference type="GO" id="GO:0046512">
    <property type="term" value="P:sphingosine biosynthetic process"/>
    <property type="evidence" value="ECO:0007669"/>
    <property type="project" value="TreeGrafter"/>
</dbReference>
<comment type="pathway">
    <text evidence="2">Lipid metabolism; sphingolipid metabolism.</text>
</comment>
<comment type="similarity">
    <text evidence="4">Belongs to the class-II pyridoxal-phosphate-dependent aminotransferase family.</text>
</comment>
<proteinExistence type="inferred from homology"/>
<dbReference type="OrthoDB" id="3168162at2759"/>
<dbReference type="Gene3D" id="3.40.640.10">
    <property type="entry name" value="Type I PLP-dependent aspartate aminotransferase-like (Major domain)"/>
    <property type="match status" value="1"/>
</dbReference>
<keyword evidence="6 12" id="KW-0808">Transferase</keyword>
<dbReference type="InterPro" id="IPR015421">
    <property type="entry name" value="PyrdxlP-dep_Trfase_major"/>
</dbReference>
<evidence type="ECO:0000256" key="3">
    <source>
        <dbReference type="ARBA" id="ARBA00004991"/>
    </source>
</evidence>
<dbReference type="InterPro" id="IPR004839">
    <property type="entry name" value="Aminotransferase_I/II_large"/>
</dbReference>
<evidence type="ECO:0000256" key="2">
    <source>
        <dbReference type="ARBA" id="ARBA00004760"/>
    </source>
</evidence>
<dbReference type="GO" id="GO:0016020">
    <property type="term" value="C:membrane"/>
    <property type="evidence" value="ECO:0007669"/>
    <property type="project" value="GOC"/>
</dbReference>
<feature type="domain" description="Aminotransferase class I/classII large" evidence="11">
    <location>
        <begin position="134"/>
        <end position="501"/>
    </location>
</feature>
<reference evidence="12 13" key="1">
    <citation type="journal article" date="2018" name="Mycol. Prog.">
        <title>Coniella lustricola, a new species from submerged detritus.</title>
        <authorList>
            <person name="Raudabaugh D.B."/>
            <person name="Iturriaga T."/>
            <person name="Carver A."/>
            <person name="Mondo S."/>
            <person name="Pangilinan J."/>
            <person name="Lipzen A."/>
            <person name="He G."/>
            <person name="Amirebrahimi M."/>
            <person name="Grigoriev I.V."/>
            <person name="Miller A.N."/>
        </authorList>
    </citation>
    <scope>NUCLEOTIDE SEQUENCE [LARGE SCALE GENOMIC DNA]</scope>
    <source>
        <strain evidence="12 13">B22-T-1</strain>
    </source>
</reference>
<dbReference type="InterPro" id="IPR015424">
    <property type="entry name" value="PyrdxlP-dep_Trfase"/>
</dbReference>
<protein>
    <recommendedName>
        <fullName evidence="5">serine C-palmitoyltransferase</fullName>
        <ecNumber evidence="5">2.3.1.50</ecNumber>
    </recommendedName>
</protein>
<dbReference type="Gene3D" id="3.90.1150.10">
    <property type="entry name" value="Aspartate Aminotransferase, domain 1"/>
    <property type="match status" value="1"/>
</dbReference>
<evidence type="ECO:0000259" key="11">
    <source>
        <dbReference type="Pfam" id="PF00155"/>
    </source>
</evidence>
<dbReference type="PANTHER" id="PTHR13693">
    <property type="entry name" value="CLASS II AMINOTRANSFERASE/8-AMINO-7-OXONONANOATE SYNTHASE"/>
    <property type="match status" value="1"/>
</dbReference>
<dbReference type="GO" id="GO:0046513">
    <property type="term" value="P:ceramide biosynthetic process"/>
    <property type="evidence" value="ECO:0007669"/>
    <property type="project" value="TreeGrafter"/>
</dbReference>
<organism evidence="12 13">
    <name type="scientific">Coniella lustricola</name>
    <dbReference type="NCBI Taxonomy" id="2025994"/>
    <lineage>
        <taxon>Eukaryota</taxon>
        <taxon>Fungi</taxon>
        <taxon>Dikarya</taxon>
        <taxon>Ascomycota</taxon>
        <taxon>Pezizomycotina</taxon>
        <taxon>Sordariomycetes</taxon>
        <taxon>Sordariomycetidae</taxon>
        <taxon>Diaporthales</taxon>
        <taxon>Schizoparmaceae</taxon>
        <taxon>Coniella</taxon>
    </lineage>
</organism>
<comment type="cofactor">
    <cofactor evidence="1">
        <name>pyridoxal 5'-phosphate</name>
        <dbReference type="ChEBI" id="CHEBI:597326"/>
    </cofactor>
</comment>
<dbReference type="FunCoup" id="A0A2T3AHL5">
    <property type="interactions" value="869"/>
</dbReference>
<dbReference type="GO" id="GO:0004758">
    <property type="term" value="F:serine C-palmitoyltransferase activity"/>
    <property type="evidence" value="ECO:0007669"/>
    <property type="project" value="TreeGrafter"/>
</dbReference>
<dbReference type="AlphaFoldDB" id="A0A2T3AHL5"/>
<evidence type="ECO:0000313" key="13">
    <source>
        <dbReference type="Proteomes" id="UP000241462"/>
    </source>
</evidence>
<evidence type="ECO:0000256" key="6">
    <source>
        <dbReference type="ARBA" id="ARBA00022679"/>
    </source>
</evidence>
<evidence type="ECO:0000313" key="12">
    <source>
        <dbReference type="EMBL" id="PSR97750.1"/>
    </source>
</evidence>
<name>A0A2T3AHL5_9PEZI</name>
<dbReference type="Proteomes" id="UP000241462">
    <property type="component" value="Unassembled WGS sequence"/>
</dbReference>
<keyword evidence="13" id="KW-1185">Reference proteome</keyword>
<dbReference type="EMBL" id="KZ678388">
    <property type="protein sequence ID" value="PSR97750.1"/>
    <property type="molecule type" value="Genomic_DNA"/>
</dbReference>
<evidence type="ECO:0000256" key="1">
    <source>
        <dbReference type="ARBA" id="ARBA00001933"/>
    </source>
</evidence>
<dbReference type="EC" id="2.3.1.50" evidence="5"/>
<evidence type="ECO:0000256" key="8">
    <source>
        <dbReference type="ARBA" id="ARBA00022919"/>
    </source>
</evidence>
<accession>A0A2T3AHL5</accession>
<dbReference type="STRING" id="2025994.A0A2T3AHL5"/>
<comment type="pathway">
    <text evidence="3">Sphingolipid metabolism.</text>
</comment>
<dbReference type="PANTHER" id="PTHR13693:SF2">
    <property type="entry name" value="SERINE PALMITOYLTRANSFERASE 1"/>
    <property type="match status" value="1"/>
</dbReference>
<dbReference type="SUPFAM" id="SSF53383">
    <property type="entry name" value="PLP-dependent transferases"/>
    <property type="match status" value="1"/>
</dbReference>
<keyword evidence="7" id="KW-0663">Pyridoxal phosphate</keyword>
<evidence type="ECO:0000256" key="5">
    <source>
        <dbReference type="ARBA" id="ARBA00013220"/>
    </source>
</evidence>
<keyword evidence="10" id="KW-0012">Acyltransferase</keyword>
<dbReference type="InterPro" id="IPR050087">
    <property type="entry name" value="AON_synthase_class-II"/>
</dbReference>
<gene>
    <name evidence="12" type="ORF">BD289DRAFT_425086</name>
</gene>
<dbReference type="InterPro" id="IPR015422">
    <property type="entry name" value="PyrdxlP-dep_Trfase_small"/>
</dbReference>
<evidence type="ECO:0000256" key="9">
    <source>
        <dbReference type="ARBA" id="ARBA00023098"/>
    </source>
</evidence>
<dbReference type="Pfam" id="PF00155">
    <property type="entry name" value="Aminotran_1_2"/>
    <property type="match status" value="1"/>
</dbReference>
<evidence type="ECO:0000256" key="7">
    <source>
        <dbReference type="ARBA" id="ARBA00022898"/>
    </source>
</evidence>
<dbReference type="InParanoid" id="A0A2T3AHL5"/>
<evidence type="ECO:0000256" key="4">
    <source>
        <dbReference type="ARBA" id="ARBA00008392"/>
    </source>
</evidence>
<dbReference type="GO" id="GO:0030170">
    <property type="term" value="F:pyridoxal phosphate binding"/>
    <property type="evidence" value="ECO:0007669"/>
    <property type="project" value="InterPro"/>
</dbReference>